<dbReference type="OrthoDB" id="1718410at2759"/>
<evidence type="ECO:0000256" key="3">
    <source>
        <dbReference type="ARBA" id="ARBA00022989"/>
    </source>
</evidence>
<evidence type="ECO:0000256" key="2">
    <source>
        <dbReference type="ARBA" id="ARBA00022692"/>
    </source>
</evidence>
<reference evidence="7 8" key="1">
    <citation type="submission" date="2015-02" db="EMBL/GenBank/DDBJ databases">
        <authorList>
            <person name="Chooi Y.-H."/>
        </authorList>
    </citation>
    <scope>NUCLEOTIDE SEQUENCE [LARGE SCALE GENOMIC DNA]</scope>
    <source>
        <strain evidence="7">E3</strain>
    </source>
</reference>
<feature type="compositionally biased region" description="Low complexity" evidence="5">
    <location>
        <begin position="591"/>
        <end position="604"/>
    </location>
</feature>
<feature type="transmembrane region" description="Helical" evidence="6">
    <location>
        <begin position="75"/>
        <end position="100"/>
    </location>
</feature>
<keyword evidence="2 6" id="KW-0812">Transmembrane</keyword>
<dbReference type="PANTHER" id="PTHR43243:SF11">
    <property type="entry name" value="AMINO ACID PERMEASE_ SLC12A DOMAIN-CONTAINING PROTEIN"/>
    <property type="match status" value="1"/>
</dbReference>
<dbReference type="InterPro" id="IPR002293">
    <property type="entry name" value="AA/rel_permease1"/>
</dbReference>
<feature type="transmembrane region" description="Helical" evidence="6">
    <location>
        <begin position="311"/>
        <end position="330"/>
    </location>
</feature>
<feature type="transmembrane region" description="Helical" evidence="6">
    <location>
        <begin position="22"/>
        <end position="43"/>
    </location>
</feature>
<dbReference type="GO" id="GO:0016020">
    <property type="term" value="C:membrane"/>
    <property type="evidence" value="ECO:0007669"/>
    <property type="project" value="UniProtKB-SubCell"/>
</dbReference>
<evidence type="ECO:0000256" key="6">
    <source>
        <dbReference type="SAM" id="Phobius"/>
    </source>
</evidence>
<feature type="transmembrane region" description="Helical" evidence="6">
    <location>
        <begin position="336"/>
        <end position="358"/>
    </location>
</feature>
<dbReference type="AlphaFoldDB" id="A0A0G4IGD6"/>
<feature type="compositionally biased region" description="Basic and acidic residues" evidence="5">
    <location>
        <begin position="578"/>
        <end position="589"/>
    </location>
</feature>
<evidence type="ECO:0000313" key="7">
    <source>
        <dbReference type="EMBL" id="CEO94228.1"/>
    </source>
</evidence>
<dbReference type="Pfam" id="PF13520">
    <property type="entry name" value="AA_permease_2"/>
    <property type="match status" value="1"/>
</dbReference>
<feature type="transmembrane region" description="Helical" evidence="6">
    <location>
        <begin position="106"/>
        <end position="125"/>
    </location>
</feature>
<feature type="transmembrane region" description="Helical" evidence="6">
    <location>
        <begin position="264"/>
        <end position="290"/>
    </location>
</feature>
<keyword evidence="4 6" id="KW-0472">Membrane</keyword>
<dbReference type="GO" id="GO:0015171">
    <property type="term" value="F:amino acid transmembrane transporter activity"/>
    <property type="evidence" value="ECO:0007669"/>
    <property type="project" value="TreeGrafter"/>
</dbReference>
<proteinExistence type="predicted"/>
<feature type="region of interest" description="Disordered" evidence="5">
    <location>
        <begin position="578"/>
        <end position="617"/>
    </location>
</feature>
<evidence type="ECO:0000256" key="1">
    <source>
        <dbReference type="ARBA" id="ARBA00004141"/>
    </source>
</evidence>
<dbReference type="Proteomes" id="UP000039324">
    <property type="component" value="Unassembled WGS sequence"/>
</dbReference>
<keyword evidence="8" id="KW-1185">Reference proteome</keyword>
<organism evidence="7 8">
    <name type="scientific">Plasmodiophora brassicae</name>
    <name type="common">Clubroot disease agent</name>
    <dbReference type="NCBI Taxonomy" id="37360"/>
    <lineage>
        <taxon>Eukaryota</taxon>
        <taxon>Sar</taxon>
        <taxon>Rhizaria</taxon>
        <taxon>Endomyxa</taxon>
        <taxon>Phytomyxea</taxon>
        <taxon>Plasmodiophorida</taxon>
        <taxon>Plasmodiophoridae</taxon>
        <taxon>Plasmodiophora</taxon>
    </lineage>
</organism>
<feature type="transmembrane region" description="Helical" evidence="6">
    <location>
        <begin position="370"/>
        <end position="392"/>
    </location>
</feature>
<name>A0A0G4IGD6_PLABS</name>
<feature type="transmembrane region" description="Helical" evidence="6">
    <location>
        <begin position="173"/>
        <end position="192"/>
    </location>
</feature>
<evidence type="ECO:0000256" key="4">
    <source>
        <dbReference type="ARBA" id="ARBA00023136"/>
    </source>
</evidence>
<sequence>MATAISGNDITSSCLYSAGQTIAVSGAVAPLSLLLVSVMLYLFRSIYSEVVLALPSNGGVYNCLLNTTSKQVASLAACLTILSYVATATVSANTACQYLATVFPQLSVPVMTQLLLLVFAFITLCGLRDSAIVAQCIFVVHLGTLASLIGIAIVSMFVGGDLQLQHNWDTSEIGLWQLVSGFAAASLGISGFETSANFIEEQADGVFPLTLRNMWMASSVINPALCLIGLTLLPMETMVRSKGALLSKIAEAAGGPSFGNGLKIWVALDAFVVLSGSLLTAFVGVTGLCKRMAFDRCLPNFFLQENSWRKTNHWIIIGFLLVCSSMQFLLHDVSVLAGVYSISFLSVMALFAIGDSLIKFKRDSIKRPIRAGWLTIAIALAMVSVALCSTVVDNLSTFRFFLFYFFITIAFVLFMFYRLILLRIVLYFSAKALSPFPGLKAQLHDVLTRAMQRIASHAVLFYTPNDHLPVMNKAILYIRENEQASWIRIAYLCKDPSEVPSDFVSNVALLDSIYPKVRIDSLVVVGEMSQETCDAIAYELHIPVNMQLICCPEEGVSHLPTVRIITRYIVTEEQEAVHADQEARQKDESGPAASVSVDVAPSVPDDSEQLCTFPIHP</sequence>
<evidence type="ECO:0000256" key="5">
    <source>
        <dbReference type="SAM" id="MobiDB-lite"/>
    </source>
</evidence>
<gene>
    <name evidence="7" type="ORF">PBRA_000013</name>
</gene>
<dbReference type="PANTHER" id="PTHR43243">
    <property type="entry name" value="INNER MEMBRANE TRANSPORTER YGJI-RELATED"/>
    <property type="match status" value="1"/>
</dbReference>
<dbReference type="Gene3D" id="1.20.1740.10">
    <property type="entry name" value="Amino acid/polyamine transporter I"/>
    <property type="match status" value="1"/>
</dbReference>
<dbReference type="STRING" id="37360.A0A0G4IGD6"/>
<dbReference type="EMBL" id="CDSF01000001">
    <property type="protein sequence ID" value="CEO94228.1"/>
    <property type="molecule type" value="Genomic_DNA"/>
</dbReference>
<evidence type="ECO:0000313" key="8">
    <source>
        <dbReference type="Proteomes" id="UP000039324"/>
    </source>
</evidence>
<evidence type="ECO:0008006" key="9">
    <source>
        <dbReference type="Google" id="ProtNLM"/>
    </source>
</evidence>
<accession>A0A0G4IGD6</accession>
<dbReference type="OMA" id="IDFVHVC"/>
<keyword evidence="3 6" id="KW-1133">Transmembrane helix</keyword>
<comment type="subcellular location">
    <subcellularLocation>
        <location evidence="1">Membrane</location>
        <topology evidence="1">Multi-pass membrane protein</topology>
    </subcellularLocation>
</comment>
<feature type="transmembrane region" description="Helical" evidence="6">
    <location>
        <begin position="213"/>
        <end position="233"/>
    </location>
</feature>
<feature type="transmembrane region" description="Helical" evidence="6">
    <location>
        <begin position="398"/>
        <end position="421"/>
    </location>
</feature>
<protein>
    <recommendedName>
        <fullName evidence="9">Amino acid permease/ SLC12A domain-containing protein</fullName>
    </recommendedName>
</protein>
<feature type="transmembrane region" description="Helical" evidence="6">
    <location>
        <begin position="132"/>
        <end position="158"/>
    </location>
</feature>